<feature type="region of interest" description="Disordered" evidence="1">
    <location>
        <begin position="1"/>
        <end position="24"/>
    </location>
</feature>
<dbReference type="AlphaFoldDB" id="A0A1L7X7I3"/>
<feature type="compositionally biased region" description="Polar residues" evidence="1">
    <location>
        <begin position="1"/>
        <end position="14"/>
    </location>
</feature>
<keyword evidence="3" id="KW-1185">Reference proteome</keyword>
<organism evidence="2 3">
    <name type="scientific">Phialocephala subalpina</name>
    <dbReference type="NCBI Taxonomy" id="576137"/>
    <lineage>
        <taxon>Eukaryota</taxon>
        <taxon>Fungi</taxon>
        <taxon>Dikarya</taxon>
        <taxon>Ascomycota</taxon>
        <taxon>Pezizomycotina</taxon>
        <taxon>Leotiomycetes</taxon>
        <taxon>Helotiales</taxon>
        <taxon>Mollisiaceae</taxon>
        <taxon>Phialocephala</taxon>
        <taxon>Phialocephala fortinii species complex</taxon>
    </lineage>
</organism>
<evidence type="ECO:0000256" key="1">
    <source>
        <dbReference type="SAM" id="MobiDB-lite"/>
    </source>
</evidence>
<evidence type="ECO:0000313" key="3">
    <source>
        <dbReference type="Proteomes" id="UP000184330"/>
    </source>
</evidence>
<name>A0A1L7X7I3_9HELO</name>
<gene>
    <name evidence="2" type="ORF">PAC_10874</name>
</gene>
<dbReference type="OrthoDB" id="3591358at2759"/>
<accession>A0A1L7X7I3</accession>
<sequence length="355" mass="39192">MMAPNFNKTSQSPWLTPAEDDDGSDSTPFKCVFTAATPGKSTDEWPVTICLPSISNARLISPLGDNSTYPASRAVNLVLNMTGTFDFLFPSCSPAKHADYIYNGTSFSLAVIVCYSSVSSKIVPVEASRDIGTYAEPSITWNNSELAYDTHDARQQLQVYGSNSAPSTMNDRGMFGMRNLSAWESPRLVDIPFSITDIALFETGGGFNTITLMCVTCILSPSSYANESDSDFPTQPHGKQIALYQDTLQDTRNPTVALQSYYTLLLFVTMKDVQMPTSKRFFAIFAIVRGRFILLGNSWATVGALWSSETEDRLKRADSVTGGTVRKWISTAKMDYLKVRIREIDGRLQVAKKIE</sequence>
<protein>
    <submittedName>
        <fullName evidence="2">Uncharacterized protein</fullName>
    </submittedName>
</protein>
<dbReference type="Proteomes" id="UP000184330">
    <property type="component" value="Unassembled WGS sequence"/>
</dbReference>
<proteinExistence type="predicted"/>
<dbReference type="EMBL" id="FJOG01000017">
    <property type="protein sequence ID" value="CZR60978.1"/>
    <property type="molecule type" value="Genomic_DNA"/>
</dbReference>
<reference evidence="2 3" key="1">
    <citation type="submission" date="2016-03" db="EMBL/GenBank/DDBJ databases">
        <authorList>
            <person name="Ploux O."/>
        </authorList>
    </citation>
    <scope>NUCLEOTIDE SEQUENCE [LARGE SCALE GENOMIC DNA]</scope>
    <source>
        <strain evidence="2 3">UAMH 11012</strain>
    </source>
</reference>
<evidence type="ECO:0000313" key="2">
    <source>
        <dbReference type="EMBL" id="CZR60978.1"/>
    </source>
</evidence>